<keyword evidence="4" id="KW-0963">Cytoplasm</keyword>
<dbReference type="InterPro" id="IPR004528">
    <property type="entry name" value="KdsB"/>
</dbReference>
<protein>
    <recommendedName>
        <fullName evidence="4">3-deoxy-manno-octulosonate cytidylyltransferase</fullName>
        <ecNumber evidence="4">2.7.7.38</ecNumber>
    </recommendedName>
    <alternativeName>
        <fullName evidence="4">CMP-2-keto-3-deoxyoctulosonic acid synthase</fullName>
        <shortName evidence="4">CKS</shortName>
        <shortName evidence="4">CMP-KDO synthase</shortName>
    </alternativeName>
</protein>
<dbReference type="SUPFAM" id="SSF53448">
    <property type="entry name" value="Nucleotide-diphospho-sugar transferases"/>
    <property type="match status" value="1"/>
</dbReference>
<sequence length="243" mass="27426">MKVIALIPARYAASRFPAKLMSDLCGKPVIVRTYLSTLATGVFDKVMVVTDHRDIADQITAIGGDVYFSHFPHESGSDRIAEAARNMEGDIFVNVQGDEPFQDTRSLADLVAAFKSPEVKVASLMSCFTPVDGSVNSNIVKVVVDKNDYALYFSRSEIPFFRNTAVTRKAYRHIGVYAYRKETLLTFTQMDKTYLEEAEMLEQLRLLENGIRIKMVETQHEAIAIDTPEDLQKAIHYFQKLNE</sequence>
<dbReference type="OrthoDB" id="9815559at2"/>
<dbReference type="Pfam" id="PF02348">
    <property type="entry name" value="CTP_transf_3"/>
    <property type="match status" value="1"/>
</dbReference>
<evidence type="ECO:0000313" key="5">
    <source>
        <dbReference type="EMBL" id="KEO74175.1"/>
    </source>
</evidence>
<evidence type="ECO:0000256" key="3">
    <source>
        <dbReference type="ARBA" id="ARBA00022985"/>
    </source>
</evidence>
<dbReference type="AlphaFoldDB" id="A0A074L137"/>
<keyword evidence="1 4" id="KW-0808">Transferase</keyword>
<dbReference type="HAMAP" id="MF_00057">
    <property type="entry name" value="KdsB"/>
    <property type="match status" value="1"/>
</dbReference>
<dbReference type="Proteomes" id="UP000027821">
    <property type="component" value="Unassembled WGS sequence"/>
</dbReference>
<dbReference type="EC" id="2.7.7.38" evidence="4"/>
<dbReference type="RefSeq" id="WP_035073048.1">
    <property type="nucleotide sequence ID" value="NZ_JMIH01000016.1"/>
</dbReference>
<comment type="pathway">
    <text evidence="4">Nucleotide-sugar biosynthesis; CMP-3-deoxy-D-manno-octulosonate biosynthesis; CMP-3-deoxy-D-manno-octulosonate from 3-deoxy-D-manno-octulosonate and CTP: step 1/1.</text>
</comment>
<dbReference type="NCBIfam" id="TIGR00466">
    <property type="entry name" value="kdsB"/>
    <property type="match status" value="1"/>
</dbReference>
<dbReference type="Gene3D" id="3.90.550.10">
    <property type="entry name" value="Spore Coat Polysaccharide Biosynthesis Protein SpsA, Chain A"/>
    <property type="match status" value="1"/>
</dbReference>
<dbReference type="UniPathway" id="UPA00358">
    <property type="reaction ID" value="UER00476"/>
</dbReference>
<dbReference type="NCBIfam" id="NF003952">
    <property type="entry name" value="PRK05450.1-5"/>
    <property type="match status" value="1"/>
</dbReference>
<comment type="similarity">
    <text evidence="4">Belongs to the KdsB family.</text>
</comment>
<dbReference type="STRING" id="1048983.EL17_08535"/>
<evidence type="ECO:0000256" key="4">
    <source>
        <dbReference type="HAMAP-Rule" id="MF_00057"/>
    </source>
</evidence>
<comment type="catalytic activity">
    <reaction evidence="4">
        <text>3-deoxy-alpha-D-manno-oct-2-ulosonate + CTP = CMP-3-deoxy-beta-D-manno-octulosonate + diphosphate</text>
        <dbReference type="Rhea" id="RHEA:23448"/>
        <dbReference type="ChEBI" id="CHEBI:33019"/>
        <dbReference type="ChEBI" id="CHEBI:37563"/>
        <dbReference type="ChEBI" id="CHEBI:85986"/>
        <dbReference type="ChEBI" id="CHEBI:85987"/>
        <dbReference type="EC" id="2.7.7.38"/>
    </reaction>
</comment>
<keyword evidence="6" id="KW-1185">Reference proteome</keyword>
<dbReference type="GO" id="GO:0008690">
    <property type="term" value="F:3-deoxy-manno-octulosonate cytidylyltransferase activity"/>
    <property type="evidence" value="ECO:0007669"/>
    <property type="project" value="UniProtKB-UniRule"/>
</dbReference>
<dbReference type="EMBL" id="JMIH01000016">
    <property type="protein sequence ID" value="KEO74175.1"/>
    <property type="molecule type" value="Genomic_DNA"/>
</dbReference>
<gene>
    <name evidence="4" type="primary">kdsB</name>
    <name evidence="5" type="ORF">EL17_08535</name>
</gene>
<organism evidence="5 6">
    <name type="scientific">Anditalea andensis</name>
    <dbReference type="NCBI Taxonomy" id="1048983"/>
    <lineage>
        <taxon>Bacteria</taxon>
        <taxon>Pseudomonadati</taxon>
        <taxon>Bacteroidota</taxon>
        <taxon>Cytophagia</taxon>
        <taxon>Cytophagales</taxon>
        <taxon>Cytophagaceae</taxon>
        <taxon>Anditalea</taxon>
    </lineage>
</organism>
<dbReference type="InterPro" id="IPR003329">
    <property type="entry name" value="Cytidylyl_trans"/>
</dbReference>
<evidence type="ECO:0000313" key="6">
    <source>
        <dbReference type="Proteomes" id="UP000027821"/>
    </source>
</evidence>
<evidence type="ECO:0000256" key="1">
    <source>
        <dbReference type="ARBA" id="ARBA00022679"/>
    </source>
</evidence>
<dbReference type="eggNOG" id="COG1212">
    <property type="taxonomic scope" value="Bacteria"/>
</dbReference>
<accession>A0A074L137</accession>
<dbReference type="InterPro" id="IPR029044">
    <property type="entry name" value="Nucleotide-diphossugar_trans"/>
</dbReference>
<proteinExistence type="inferred from homology"/>
<dbReference type="CDD" id="cd02517">
    <property type="entry name" value="CMP-KDO-Synthetase"/>
    <property type="match status" value="1"/>
</dbReference>
<dbReference type="PANTHER" id="PTHR42866">
    <property type="entry name" value="3-DEOXY-MANNO-OCTULOSONATE CYTIDYLYLTRANSFERASE"/>
    <property type="match status" value="1"/>
</dbReference>
<dbReference type="GO" id="GO:0005829">
    <property type="term" value="C:cytosol"/>
    <property type="evidence" value="ECO:0007669"/>
    <property type="project" value="TreeGrafter"/>
</dbReference>
<comment type="caution">
    <text evidence="5">The sequence shown here is derived from an EMBL/GenBank/DDBJ whole genome shotgun (WGS) entry which is preliminary data.</text>
</comment>
<reference evidence="5 6" key="1">
    <citation type="submission" date="2014-04" db="EMBL/GenBank/DDBJ databases">
        <title>Characterization and application of a salt tolerant electro-active bacterium.</title>
        <authorList>
            <person name="Yang L."/>
            <person name="Wei S."/>
            <person name="Tay Q.X.M."/>
        </authorList>
    </citation>
    <scope>NUCLEOTIDE SEQUENCE [LARGE SCALE GENOMIC DNA]</scope>
    <source>
        <strain evidence="5 6">LY1</strain>
    </source>
</reference>
<keyword evidence="2 4" id="KW-0548">Nucleotidyltransferase</keyword>
<comment type="subcellular location">
    <subcellularLocation>
        <location evidence="4">Cytoplasm</location>
    </subcellularLocation>
</comment>
<name>A0A074L137_9BACT</name>
<dbReference type="GO" id="GO:0033468">
    <property type="term" value="P:CMP-keto-3-deoxy-D-manno-octulosonic acid biosynthetic process"/>
    <property type="evidence" value="ECO:0007669"/>
    <property type="project" value="UniProtKB-UniRule"/>
</dbReference>
<evidence type="ECO:0000256" key="2">
    <source>
        <dbReference type="ARBA" id="ARBA00022695"/>
    </source>
</evidence>
<keyword evidence="3 4" id="KW-0448">Lipopolysaccharide biosynthesis</keyword>
<dbReference type="NCBIfam" id="NF009905">
    <property type="entry name" value="PRK13368.1"/>
    <property type="match status" value="1"/>
</dbReference>
<comment type="function">
    <text evidence="4">Activates KDO (a required 8-carbon sugar) for incorporation into bacterial lipopolysaccharide in Gram-negative bacteria.</text>
</comment>
<dbReference type="GO" id="GO:0009103">
    <property type="term" value="P:lipopolysaccharide biosynthetic process"/>
    <property type="evidence" value="ECO:0007669"/>
    <property type="project" value="UniProtKB-UniRule"/>
</dbReference>
<dbReference type="PANTHER" id="PTHR42866:SF2">
    <property type="entry name" value="3-DEOXY-MANNO-OCTULOSONATE CYTIDYLYLTRANSFERASE, MITOCHONDRIAL"/>
    <property type="match status" value="1"/>
</dbReference>